<keyword evidence="10" id="KW-0998">Cell outer membrane</keyword>
<dbReference type="SUPFAM" id="SSF56935">
    <property type="entry name" value="Porins"/>
    <property type="match status" value="1"/>
</dbReference>
<keyword evidence="8" id="KW-0626">Porin</keyword>
<dbReference type="Gene3D" id="2.40.160.10">
    <property type="entry name" value="Porin"/>
    <property type="match status" value="1"/>
</dbReference>
<keyword evidence="6 11" id="KW-0732">Signal</keyword>
<feature type="signal peptide" evidence="11">
    <location>
        <begin position="1"/>
        <end position="20"/>
    </location>
</feature>
<dbReference type="PRINTS" id="PR00184">
    <property type="entry name" value="NEISSPPORIN"/>
</dbReference>
<keyword evidence="7" id="KW-0406">Ion transport</keyword>
<dbReference type="InterPro" id="IPR033900">
    <property type="entry name" value="Gram_neg_porin_domain"/>
</dbReference>
<evidence type="ECO:0000259" key="12">
    <source>
        <dbReference type="Pfam" id="PF13609"/>
    </source>
</evidence>
<dbReference type="GO" id="GO:0015288">
    <property type="term" value="F:porin activity"/>
    <property type="evidence" value="ECO:0007669"/>
    <property type="project" value="UniProtKB-KW"/>
</dbReference>
<sequence>MSKNGWFGIAALSLSSMAFAQSSPVTLYGVIDIGIDYTNHVDTAGNHLFSMAPSNIAGSRWGMRGAEDLGGGVQAIFTLESGFTPDTGVSAQGGRLFGRKAIVGLKDARLGQLTLGRQTNTLFDFSLDYDPMAIATRYGLTVQDSWFSARADNSVKYDARFGPVGVKAFYSFGYDGKTAGAAEVPGNSKVGREMAASLDYSNGPLRVGGAYDIVYGTSVATQSDREQRAAVAAIYDFTKVKAYVGYRWYDGRFSGQATRSDLWWAGISVPVTPALTLTGAAYYQDFKGTNADPLALVLNADYSLSKRTFLYSSVGYTVNRNGSSLGVIGLSSGTLPNGNTLDAGSTQVTPGRNQFGGVVGIRHTF</sequence>
<dbReference type="AlphaFoldDB" id="G3A901"/>
<feature type="domain" description="Porin" evidence="12">
    <location>
        <begin position="10"/>
        <end position="321"/>
    </location>
</feature>
<name>G3A901_9RALS</name>
<accession>G3A901</accession>
<evidence type="ECO:0000256" key="9">
    <source>
        <dbReference type="ARBA" id="ARBA00023136"/>
    </source>
</evidence>
<gene>
    <name evidence="13" type="ORF">RALSY_mp10260</name>
</gene>
<dbReference type="PANTHER" id="PTHR34501">
    <property type="entry name" value="PROTEIN YDDL-RELATED"/>
    <property type="match status" value="1"/>
</dbReference>
<proteinExistence type="predicted"/>
<keyword evidence="3" id="KW-0813">Transport</keyword>
<comment type="subcellular location">
    <subcellularLocation>
        <location evidence="1">Cell outer membrane</location>
        <topology evidence="1">Multi-pass membrane protein</topology>
    </subcellularLocation>
</comment>
<dbReference type="InterPro" id="IPR002299">
    <property type="entry name" value="Porin_Neis"/>
</dbReference>
<feature type="chain" id="PRO_5003442077" evidence="11">
    <location>
        <begin position="21"/>
        <end position="365"/>
    </location>
</feature>
<dbReference type="EMBL" id="FR854090">
    <property type="protein sequence ID" value="CCA87740.1"/>
    <property type="molecule type" value="Genomic_DNA"/>
</dbReference>
<reference evidence="13" key="2">
    <citation type="submission" date="2011-04" db="EMBL/GenBank/DDBJ databases">
        <authorList>
            <person name="Genoscope - CEA"/>
        </authorList>
    </citation>
    <scope>NUCLEOTIDE SEQUENCE</scope>
    <source>
        <strain evidence="13">R24</strain>
    </source>
</reference>
<evidence type="ECO:0000256" key="11">
    <source>
        <dbReference type="SAM" id="SignalP"/>
    </source>
</evidence>
<evidence type="ECO:0000256" key="4">
    <source>
        <dbReference type="ARBA" id="ARBA00022452"/>
    </source>
</evidence>
<dbReference type="GO" id="GO:0009279">
    <property type="term" value="C:cell outer membrane"/>
    <property type="evidence" value="ECO:0007669"/>
    <property type="project" value="UniProtKB-SubCell"/>
</dbReference>
<evidence type="ECO:0000256" key="7">
    <source>
        <dbReference type="ARBA" id="ARBA00023065"/>
    </source>
</evidence>
<organism evidence="13">
    <name type="scientific">Ralstonia syzygii R24</name>
    <dbReference type="NCBI Taxonomy" id="907261"/>
    <lineage>
        <taxon>Bacteria</taxon>
        <taxon>Pseudomonadati</taxon>
        <taxon>Pseudomonadota</taxon>
        <taxon>Betaproteobacteria</taxon>
        <taxon>Burkholderiales</taxon>
        <taxon>Burkholderiaceae</taxon>
        <taxon>Ralstonia</taxon>
        <taxon>Ralstonia solanacearum species complex</taxon>
    </lineage>
</organism>
<evidence type="ECO:0000256" key="2">
    <source>
        <dbReference type="ARBA" id="ARBA00011233"/>
    </source>
</evidence>
<evidence type="ECO:0000256" key="6">
    <source>
        <dbReference type="ARBA" id="ARBA00022729"/>
    </source>
</evidence>
<dbReference type="GO" id="GO:0006811">
    <property type="term" value="P:monoatomic ion transport"/>
    <property type="evidence" value="ECO:0007669"/>
    <property type="project" value="UniProtKB-KW"/>
</dbReference>
<keyword evidence="4" id="KW-1134">Transmembrane beta strand</keyword>
<keyword evidence="5" id="KW-0812">Transmembrane</keyword>
<protein>
    <submittedName>
        <fullName evidence="13">Putative Porin</fullName>
    </submittedName>
</protein>
<evidence type="ECO:0000256" key="5">
    <source>
        <dbReference type="ARBA" id="ARBA00022692"/>
    </source>
</evidence>
<dbReference type="InterPro" id="IPR023614">
    <property type="entry name" value="Porin_dom_sf"/>
</dbReference>
<dbReference type="InterPro" id="IPR050298">
    <property type="entry name" value="Gram-neg_bact_OMP"/>
</dbReference>
<dbReference type="CDD" id="cd00342">
    <property type="entry name" value="gram_neg_porins"/>
    <property type="match status" value="1"/>
</dbReference>
<reference evidence="13" key="1">
    <citation type="journal article" date="2011" name="PLoS ONE">
        <title>Ralstonia syzygii, the Blood Disease Bacterium and some Asian R. solanacearum strains form a single genomic species despite divergent lifestyles.</title>
        <authorList>
            <person name="Remenant B."/>
            <person name="de Cambiaire J.C."/>
            <person name="Cellier G."/>
            <person name="Jacobs J.M."/>
            <person name="Mangenot S."/>
            <person name="Barbe V."/>
            <person name="Lajus A."/>
            <person name="Vallenet D."/>
            <person name="Medigue C."/>
            <person name="Fegan M."/>
            <person name="Allen C."/>
            <person name="Prior P."/>
        </authorList>
    </citation>
    <scope>NUCLEOTIDE SEQUENCE</scope>
    <source>
        <strain evidence="13">R24</strain>
    </source>
</reference>
<evidence type="ECO:0000256" key="8">
    <source>
        <dbReference type="ARBA" id="ARBA00023114"/>
    </source>
</evidence>
<evidence type="ECO:0000256" key="10">
    <source>
        <dbReference type="ARBA" id="ARBA00023237"/>
    </source>
</evidence>
<comment type="subunit">
    <text evidence="2">Homotrimer.</text>
</comment>
<dbReference type="PANTHER" id="PTHR34501:SF9">
    <property type="entry name" value="MAJOR OUTER MEMBRANE PROTEIN P.IA"/>
    <property type="match status" value="1"/>
</dbReference>
<dbReference type="RefSeq" id="WP_197333289.1">
    <property type="nucleotide sequence ID" value="NZ_CP115945.1"/>
</dbReference>
<evidence type="ECO:0000256" key="1">
    <source>
        <dbReference type="ARBA" id="ARBA00004571"/>
    </source>
</evidence>
<dbReference type="GO" id="GO:0046930">
    <property type="term" value="C:pore complex"/>
    <property type="evidence" value="ECO:0007669"/>
    <property type="project" value="UniProtKB-KW"/>
</dbReference>
<dbReference type="Pfam" id="PF13609">
    <property type="entry name" value="Porin_4"/>
    <property type="match status" value="1"/>
</dbReference>
<keyword evidence="9" id="KW-0472">Membrane</keyword>
<evidence type="ECO:0000256" key="3">
    <source>
        <dbReference type="ARBA" id="ARBA00022448"/>
    </source>
</evidence>
<evidence type="ECO:0000313" key="13">
    <source>
        <dbReference type="EMBL" id="CCA87740.1"/>
    </source>
</evidence>